<name>B8I4H3_RUMCH</name>
<evidence type="ECO:0000256" key="1">
    <source>
        <dbReference type="ARBA" id="ARBA00023002"/>
    </source>
</evidence>
<reference evidence="5 6" key="1">
    <citation type="submission" date="2009-01" db="EMBL/GenBank/DDBJ databases">
        <title>Complete sequence of Clostridium cellulolyticum H10.</title>
        <authorList>
            <consortium name="US DOE Joint Genome Institute"/>
            <person name="Lucas S."/>
            <person name="Copeland A."/>
            <person name="Lapidus A."/>
            <person name="Glavina del Rio T."/>
            <person name="Dalin E."/>
            <person name="Tice H."/>
            <person name="Bruce D."/>
            <person name="Goodwin L."/>
            <person name="Pitluck S."/>
            <person name="Chertkov O."/>
            <person name="Saunders E."/>
            <person name="Brettin T."/>
            <person name="Detter J.C."/>
            <person name="Han C."/>
            <person name="Larimer F."/>
            <person name="Land M."/>
            <person name="Hauser L."/>
            <person name="Kyrpides N."/>
            <person name="Ivanova N."/>
            <person name="Zhou J."/>
            <person name="Richardson P."/>
        </authorList>
    </citation>
    <scope>NUCLEOTIDE SEQUENCE [LARGE SCALE GENOMIC DNA]</scope>
    <source>
        <strain evidence="6">ATCC 35319 / DSM 5812 / JCM 6584 / H10</strain>
    </source>
</reference>
<dbReference type="Pfam" id="PF01232">
    <property type="entry name" value="Mannitol_dh"/>
    <property type="match status" value="1"/>
</dbReference>
<dbReference type="Pfam" id="PF08125">
    <property type="entry name" value="Mannitol_dh_C"/>
    <property type="match status" value="1"/>
</dbReference>
<dbReference type="SUPFAM" id="SSF48179">
    <property type="entry name" value="6-phosphogluconate dehydrogenase C-terminal domain-like"/>
    <property type="match status" value="1"/>
</dbReference>
<evidence type="ECO:0000259" key="3">
    <source>
        <dbReference type="Pfam" id="PF01232"/>
    </source>
</evidence>
<keyword evidence="6" id="KW-1185">Reference proteome</keyword>
<dbReference type="RefSeq" id="WP_012634593.1">
    <property type="nucleotide sequence ID" value="NC_011898.1"/>
</dbReference>
<evidence type="ECO:0000313" key="6">
    <source>
        <dbReference type="Proteomes" id="UP000001349"/>
    </source>
</evidence>
<evidence type="ECO:0000256" key="2">
    <source>
        <dbReference type="ARBA" id="ARBA00048615"/>
    </source>
</evidence>
<dbReference type="PANTHER" id="PTHR43362">
    <property type="entry name" value="MANNITOL DEHYDROGENASE DSF1-RELATED"/>
    <property type="match status" value="1"/>
</dbReference>
<gene>
    <name evidence="5" type="ordered locus">Ccel_0139</name>
</gene>
<dbReference type="SUPFAM" id="SSF51735">
    <property type="entry name" value="NAD(P)-binding Rossmann-fold domains"/>
    <property type="match status" value="1"/>
</dbReference>
<evidence type="ECO:0000259" key="4">
    <source>
        <dbReference type="Pfam" id="PF08125"/>
    </source>
</evidence>
<keyword evidence="1" id="KW-0560">Oxidoreductase</keyword>
<dbReference type="HOGENOM" id="CLU_037833_0_0_9"/>
<dbReference type="InterPro" id="IPR013328">
    <property type="entry name" value="6PGD_dom2"/>
</dbReference>
<sequence>MKLNRNGIKDYSAWAANQVEMPKFDYDKVLGKTKEEPKWLHFGGGNIFRGFIAALQQNLLNSGKADSGIIVAETFDYEIIDKVYKPFDNLSLLVHLNPDGSLEKKVIASVSESLTGDTARTKDWERLKYIFRKPSLQMVSFTVTEKGYSLTGMSNEFLPDVLHDMENGFKEPKSLIAKTSSLLYVRYLAGAFPIAMVSMDNCSHNGDRLKKSIQTIIQKWVDNEIVEKGFLEYINNSSKVSFPCSMIDKITPRPSETVNKALMEMGLEDTEIIRTSRNTYISQFVNAEKPQYLVIEDQFPNGRMPLEDAGVFFTDKRTVENVERMKVTTCLNPLHTALAIFGCLLGYTLIADEMKNTQLRKLVEKIGYEEGMPVVINPGIIDPQAFIDEVINQRFPNPYIPDTPQRIACDTSQKISVRFGETIKTYVSHPNYDVKSLTYIPLVIAGWCRYLMGIDDNGNIMELSPDPMLEQLKTYISAIELGKAETVGQHLKPLLSNDKIFGVNLYEVGLGEKIEGYFMEFIEGKNSVKNVLKKYLK</sequence>
<dbReference type="OrthoDB" id="271711at2"/>
<evidence type="ECO:0000313" key="5">
    <source>
        <dbReference type="EMBL" id="ACL74527.1"/>
    </source>
</evidence>
<dbReference type="Gene3D" id="3.40.50.720">
    <property type="entry name" value="NAD(P)-binding Rossmann-like Domain"/>
    <property type="match status" value="1"/>
</dbReference>
<proteinExistence type="predicted"/>
<dbReference type="Proteomes" id="UP000001349">
    <property type="component" value="Chromosome"/>
</dbReference>
<dbReference type="KEGG" id="cce:Ccel_0139"/>
<dbReference type="InterPro" id="IPR008927">
    <property type="entry name" value="6-PGluconate_DH-like_C_sf"/>
</dbReference>
<dbReference type="InterPro" id="IPR013131">
    <property type="entry name" value="Mannitol_DH_N"/>
</dbReference>
<dbReference type="STRING" id="394503.Ccel_0139"/>
<dbReference type="AlphaFoldDB" id="B8I4H3"/>
<dbReference type="Gene3D" id="1.10.1040.10">
    <property type="entry name" value="N-(1-d-carboxylethyl)-l-norvaline Dehydrogenase, domain 2"/>
    <property type="match status" value="1"/>
</dbReference>
<organism evidence="5 6">
    <name type="scientific">Ruminiclostridium cellulolyticum (strain ATCC 35319 / DSM 5812 / JCM 6584 / H10)</name>
    <name type="common">Clostridium cellulolyticum</name>
    <dbReference type="NCBI Taxonomy" id="394503"/>
    <lineage>
        <taxon>Bacteria</taxon>
        <taxon>Bacillati</taxon>
        <taxon>Bacillota</taxon>
        <taxon>Clostridia</taxon>
        <taxon>Eubacteriales</taxon>
        <taxon>Oscillospiraceae</taxon>
        <taxon>Ruminiclostridium</taxon>
    </lineage>
</organism>
<feature type="domain" description="Mannitol dehydrogenase C-terminal" evidence="4">
    <location>
        <begin position="319"/>
        <end position="506"/>
    </location>
</feature>
<dbReference type="eggNOG" id="COG0246">
    <property type="taxonomic scope" value="Bacteria"/>
</dbReference>
<accession>B8I4H3</accession>
<comment type="catalytic activity">
    <reaction evidence="2">
        <text>D-mannitol 1-phosphate + NAD(+) = beta-D-fructose 6-phosphate + NADH + H(+)</text>
        <dbReference type="Rhea" id="RHEA:19661"/>
        <dbReference type="ChEBI" id="CHEBI:15378"/>
        <dbReference type="ChEBI" id="CHEBI:57540"/>
        <dbReference type="ChEBI" id="CHEBI:57634"/>
        <dbReference type="ChEBI" id="CHEBI:57945"/>
        <dbReference type="ChEBI" id="CHEBI:61381"/>
        <dbReference type="EC" id="1.1.1.17"/>
    </reaction>
</comment>
<dbReference type="PANTHER" id="PTHR43362:SF1">
    <property type="entry name" value="MANNITOL DEHYDROGENASE 2-RELATED"/>
    <property type="match status" value="1"/>
</dbReference>
<feature type="domain" description="Mannitol dehydrogenase N-terminal" evidence="3">
    <location>
        <begin position="39"/>
        <end position="307"/>
    </location>
</feature>
<dbReference type="InterPro" id="IPR036291">
    <property type="entry name" value="NAD(P)-bd_dom_sf"/>
</dbReference>
<dbReference type="InterPro" id="IPR050988">
    <property type="entry name" value="Mannitol_DH/Oxidoreductase"/>
</dbReference>
<dbReference type="GO" id="GO:0008926">
    <property type="term" value="F:mannitol-1-phosphate 5-dehydrogenase activity"/>
    <property type="evidence" value="ECO:0007669"/>
    <property type="project" value="UniProtKB-EC"/>
</dbReference>
<dbReference type="InterPro" id="IPR013118">
    <property type="entry name" value="Mannitol_DH_C"/>
</dbReference>
<protein>
    <submittedName>
        <fullName evidence="5">Mannitol dehydrogenase domain protein</fullName>
    </submittedName>
</protein>
<dbReference type="EMBL" id="CP001348">
    <property type="protein sequence ID" value="ACL74527.1"/>
    <property type="molecule type" value="Genomic_DNA"/>
</dbReference>